<reference evidence="2 3" key="1">
    <citation type="submission" date="2019-08" db="EMBL/GenBank/DDBJ databases">
        <title>Draft genome sequences of two oriental melons (Cucumis melo L. var makuwa).</title>
        <authorList>
            <person name="Kwon S.-Y."/>
        </authorList>
    </citation>
    <scope>NUCLEOTIDE SEQUENCE [LARGE SCALE GENOMIC DNA]</scope>
    <source>
        <strain evidence="3">cv. SW 3</strain>
        <tissue evidence="2">Leaf</tissue>
    </source>
</reference>
<name>A0A5A7V9I9_CUCMM</name>
<comment type="caution">
    <text evidence="2">The sequence shown here is derived from an EMBL/GenBank/DDBJ whole genome shotgun (WGS) entry which is preliminary data.</text>
</comment>
<dbReference type="Proteomes" id="UP000321393">
    <property type="component" value="Unassembled WGS sequence"/>
</dbReference>
<evidence type="ECO:0000313" key="3">
    <source>
        <dbReference type="Proteomes" id="UP000321393"/>
    </source>
</evidence>
<dbReference type="AlphaFoldDB" id="A0A5A7V9I9"/>
<organism evidence="2 3">
    <name type="scientific">Cucumis melo var. makuwa</name>
    <name type="common">Oriental melon</name>
    <dbReference type="NCBI Taxonomy" id="1194695"/>
    <lineage>
        <taxon>Eukaryota</taxon>
        <taxon>Viridiplantae</taxon>
        <taxon>Streptophyta</taxon>
        <taxon>Embryophyta</taxon>
        <taxon>Tracheophyta</taxon>
        <taxon>Spermatophyta</taxon>
        <taxon>Magnoliopsida</taxon>
        <taxon>eudicotyledons</taxon>
        <taxon>Gunneridae</taxon>
        <taxon>Pentapetalae</taxon>
        <taxon>rosids</taxon>
        <taxon>fabids</taxon>
        <taxon>Cucurbitales</taxon>
        <taxon>Cucurbitaceae</taxon>
        <taxon>Benincaseae</taxon>
        <taxon>Cucumis</taxon>
    </lineage>
</organism>
<dbReference type="EMBL" id="SSTE01004583">
    <property type="protein sequence ID" value="KAA0062369.1"/>
    <property type="molecule type" value="Genomic_DNA"/>
</dbReference>
<feature type="compositionally biased region" description="Low complexity" evidence="1">
    <location>
        <begin position="180"/>
        <end position="199"/>
    </location>
</feature>
<feature type="region of interest" description="Disordered" evidence="1">
    <location>
        <begin position="110"/>
        <end position="145"/>
    </location>
</feature>
<feature type="compositionally biased region" description="Basic and acidic residues" evidence="1">
    <location>
        <begin position="132"/>
        <end position="145"/>
    </location>
</feature>
<proteinExistence type="predicted"/>
<sequence>MMSKSILHRLFVILVGSKYRFTPEITSYSLRPTDPLLNNWSKVQPINQNPSQANEKVGSFVQDLDPFLKRTTYLLSQKKWSIPDAEKDVDIKNVGNKVFPNAINTASEEASGKHCFPTHHEGVGKYSSGKGIETERGKERRSRESRRFCRPSAVVLLSSVTAVHRHCPSPPSATLDNIAGGSSSVGDNTGSSSQQTTPTPRRRAQSRFLELEHHVAINGRIPMTIEITKH</sequence>
<protein>
    <submittedName>
        <fullName evidence="2">CACTA en-spm transposon protein</fullName>
    </submittedName>
</protein>
<accession>A0A5A7V9I9</accession>
<evidence type="ECO:0000313" key="2">
    <source>
        <dbReference type="EMBL" id="KAA0062369.1"/>
    </source>
</evidence>
<gene>
    <name evidence="2" type="ORF">E6C27_scaffold154G001410</name>
</gene>
<evidence type="ECO:0000256" key="1">
    <source>
        <dbReference type="SAM" id="MobiDB-lite"/>
    </source>
</evidence>
<feature type="region of interest" description="Disordered" evidence="1">
    <location>
        <begin position="164"/>
        <end position="205"/>
    </location>
</feature>